<keyword evidence="4" id="KW-0808">Transferase</keyword>
<dbReference type="PANTHER" id="PTHR43304:SF1">
    <property type="entry name" value="PAC DOMAIN-CONTAINING PROTEIN"/>
    <property type="match status" value="1"/>
</dbReference>
<evidence type="ECO:0000256" key="2">
    <source>
        <dbReference type="ARBA" id="ARBA00012438"/>
    </source>
</evidence>
<dbReference type="SUPFAM" id="SSF55781">
    <property type="entry name" value="GAF domain-like"/>
    <property type="match status" value="1"/>
</dbReference>
<evidence type="ECO:0000256" key="6">
    <source>
        <dbReference type="SAM" id="Coils"/>
    </source>
</evidence>
<feature type="domain" description="PAS" evidence="7">
    <location>
        <begin position="557"/>
        <end position="604"/>
    </location>
</feature>
<dbReference type="EMBL" id="FRAA01000005">
    <property type="protein sequence ID" value="SHK50662.1"/>
    <property type="molecule type" value="Genomic_DNA"/>
</dbReference>
<name>A0A1M6T0X7_REIAG</name>
<keyword evidence="3" id="KW-0597">Phosphoprotein</keyword>
<dbReference type="GO" id="GO:0046983">
    <property type="term" value="F:protein dimerization activity"/>
    <property type="evidence" value="ECO:0007669"/>
    <property type="project" value="InterPro"/>
</dbReference>
<protein>
    <recommendedName>
        <fullName evidence="2">histidine kinase</fullName>
        <ecNumber evidence="2">2.7.13.3</ecNumber>
    </recommendedName>
</protein>
<feature type="domain" description="PAC" evidence="8">
    <location>
        <begin position="855"/>
        <end position="908"/>
    </location>
</feature>
<dbReference type="CDD" id="cd00130">
    <property type="entry name" value="PAS"/>
    <property type="match status" value="5"/>
</dbReference>
<dbReference type="NCBIfam" id="TIGR00229">
    <property type="entry name" value="sensory_box"/>
    <property type="match status" value="3"/>
</dbReference>
<dbReference type="InterPro" id="IPR035965">
    <property type="entry name" value="PAS-like_dom_sf"/>
</dbReference>
<feature type="coiled-coil region" evidence="6">
    <location>
        <begin position="769"/>
        <end position="799"/>
    </location>
</feature>
<evidence type="ECO:0000256" key="3">
    <source>
        <dbReference type="ARBA" id="ARBA00022553"/>
    </source>
</evidence>
<dbReference type="InterPro" id="IPR052162">
    <property type="entry name" value="Sensor_kinase/Photoreceptor"/>
</dbReference>
<dbReference type="GO" id="GO:0000155">
    <property type="term" value="F:phosphorelay sensor kinase activity"/>
    <property type="evidence" value="ECO:0007669"/>
    <property type="project" value="InterPro"/>
</dbReference>
<dbReference type="Proteomes" id="UP000184474">
    <property type="component" value="Unassembled WGS sequence"/>
</dbReference>
<dbReference type="InterPro" id="IPR000014">
    <property type="entry name" value="PAS"/>
</dbReference>
<evidence type="ECO:0000259" key="7">
    <source>
        <dbReference type="PROSITE" id="PS50112"/>
    </source>
</evidence>
<organism evidence="9 10">
    <name type="scientific">Reichenbachiella agariperforans</name>
    <dbReference type="NCBI Taxonomy" id="156994"/>
    <lineage>
        <taxon>Bacteria</taxon>
        <taxon>Pseudomonadati</taxon>
        <taxon>Bacteroidota</taxon>
        <taxon>Cytophagia</taxon>
        <taxon>Cytophagales</taxon>
        <taxon>Reichenbachiellaceae</taxon>
        <taxon>Reichenbachiella</taxon>
    </lineage>
</organism>
<dbReference type="Pfam" id="PF07730">
    <property type="entry name" value="HisKA_3"/>
    <property type="match status" value="1"/>
</dbReference>
<dbReference type="Gene3D" id="1.20.5.1930">
    <property type="match status" value="1"/>
</dbReference>
<dbReference type="STRING" id="156994.SAMN04488028_105241"/>
<keyword evidence="10" id="KW-1185">Reference proteome</keyword>
<keyword evidence="6" id="KW-0175">Coiled coil</keyword>
<feature type="domain" description="PAC" evidence="8">
    <location>
        <begin position="730"/>
        <end position="781"/>
    </location>
</feature>
<dbReference type="Gene3D" id="3.30.450.20">
    <property type="entry name" value="PAS domain"/>
    <property type="match status" value="7"/>
</dbReference>
<dbReference type="InterPro" id="IPR003018">
    <property type="entry name" value="GAF"/>
</dbReference>
<dbReference type="Pfam" id="PF02518">
    <property type="entry name" value="HATPase_c"/>
    <property type="match status" value="1"/>
</dbReference>
<dbReference type="PROSITE" id="PS50113">
    <property type="entry name" value="PAC"/>
    <property type="match status" value="4"/>
</dbReference>
<sequence length="1418" mass="163568">MKEKSELDHLDSVINLLPDVWYIVDTEGVICRTSHKMEREYGCLQSDLIGVSIGEVFNNQLGFESLHQETIKQGQVVAKVMDVINPYGQPYTLSISTTYSKEGAYQGLLIGNIRNVTGHAVLNSYYQDSLLNFVDVMNSSLDGMLIINKATKRIIEANETALKITGYTIEELKSVPLSQAAFVSPDEMERFVQLLEQNNDLRFNRRVIHRSGEYIDIEISARIMHVGEGELFQCNIRDITLKKKLYKINRLKQEVLTMKETGRTMVEIVRNICEQLEEICPRIVFACVTYDGQGDKWIFSEQTMLSGANQSSLMDSDDTFDFLKINSFNNDFKVFTDRFPLLSEEEQYTYWSVFPIYKGLVQSSSLVLLSQSPFKTPIEQLESLQQLTHILGIVHYRIEQEKRLVNSENRYRELVEHSPMAIGVYVDGEIVFSNQEFLHILRIPQGQVIDAKWLSGYVPVADMPDISGLVTLIRAHGQIPVTEITLEHRDGEFFTLMFQGTLVDYHGREGIQFVFYDISQRKQFELELKMSREKFELAAQGSEAGIWDLYDLEEGKMWWSPQLYKLIGYEPDEISFSMANYAELIHPEDRVWLREEMLVVRERHSHEYRLRTKSGEYRWFHVSGQTQFNEAGEPIRRVGTLIDIHHRKEAENKLRDRERLLNTTGKVAKVGGWQLDRDTSELRWTDQTYTIYGLKKEEGITLDHLLSFYKEADQIKITEAIAACFEGEPFELTFRLQSLKGKLLWVDFSGMPVYENGEVIKVIGAQRDLTHYIRQIEGIRENEEKLKNANQLAQLANWEWYLEDDSYYWSEELFGILGVSRQKPSFELFESVLDNDSQRYFAELLQDSLTVSSAVKCELKVIHPELEEIKYISVRAINQRNERHKVTKVLGTVQDITERKMMELDKQKRELYAKVSLELNAEAAQARNDWQLTNEYCQALVMQVGFDWAWIADHGNVKLGDFNPLAHQFSLRTTSDHDVHEIVQSESAEVSRAVIETQQPIWIEDLKMDTRFSAWSRVMVHHGFYSYICLPFYQGDRLKGTINLYSTERVEMSDALMKFLGNLSNDYGKSLYAIELKRNRDELNEFNSMLVDSLDVVSVSYDQYTGKVSVFGNTKKLVGFARDQFMEMIVDGHEYVHINDLSKIRKQVMESKSAKGNFDVEFRVKGADGKTVWLHSIGKVYWQKNVIRKIVGIMINMRHRKEEEVNMIKSQITVRDQERMRIARAIHDSLGQTLTIACMSLDALSEDVKKLDKDRQELYHDAYQLLIEAMDESRAISHNLMPSLLMDFGLVKSIRSDVTKLNKSGNIQFDFGFDASCDRRFDQDIEMNLYNISREAITNIIKHSGATDVDIQLRMIENTLLLSIVDNGVGFDTTKIKTKDGLGLGSIESRAISIGADIYFSGDQGCAIHVELDLIKEN</sequence>
<evidence type="ECO:0000256" key="4">
    <source>
        <dbReference type="ARBA" id="ARBA00022679"/>
    </source>
</evidence>
<feature type="domain" description="PAC" evidence="8">
    <location>
        <begin position="604"/>
        <end position="656"/>
    </location>
</feature>
<dbReference type="InterPro" id="IPR011712">
    <property type="entry name" value="Sig_transdc_His_kin_sub3_dim/P"/>
</dbReference>
<dbReference type="PROSITE" id="PS50112">
    <property type="entry name" value="PAS"/>
    <property type="match status" value="2"/>
</dbReference>
<accession>A0A1M6T0X7</accession>
<evidence type="ECO:0000313" key="10">
    <source>
        <dbReference type="Proteomes" id="UP000184474"/>
    </source>
</evidence>
<dbReference type="SMART" id="SM00091">
    <property type="entry name" value="PAS"/>
    <property type="match status" value="5"/>
</dbReference>
<evidence type="ECO:0000256" key="5">
    <source>
        <dbReference type="ARBA" id="ARBA00022777"/>
    </source>
</evidence>
<dbReference type="SMART" id="SM00086">
    <property type="entry name" value="PAC"/>
    <property type="match status" value="6"/>
</dbReference>
<dbReference type="Gene3D" id="3.30.565.10">
    <property type="entry name" value="Histidine kinase-like ATPase, C-terminal domain"/>
    <property type="match status" value="1"/>
</dbReference>
<dbReference type="InterPro" id="IPR000700">
    <property type="entry name" value="PAS-assoc_C"/>
</dbReference>
<evidence type="ECO:0000313" key="9">
    <source>
        <dbReference type="EMBL" id="SHK50662.1"/>
    </source>
</evidence>
<comment type="catalytic activity">
    <reaction evidence="1">
        <text>ATP + protein L-histidine = ADP + protein N-phospho-L-histidine.</text>
        <dbReference type="EC" id="2.7.13.3"/>
    </reaction>
</comment>
<feature type="domain" description="PAS" evidence="7">
    <location>
        <begin position="129"/>
        <end position="197"/>
    </location>
</feature>
<dbReference type="Gene3D" id="2.10.70.100">
    <property type="match status" value="1"/>
</dbReference>
<dbReference type="GO" id="GO:0016020">
    <property type="term" value="C:membrane"/>
    <property type="evidence" value="ECO:0007669"/>
    <property type="project" value="InterPro"/>
</dbReference>
<dbReference type="SUPFAM" id="SSF55874">
    <property type="entry name" value="ATPase domain of HSP90 chaperone/DNA topoisomerase II/histidine kinase"/>
    <property type="match status" value="1"/>
</dbReference>
<proteinExistence type="predicted"/>
<dbReference type="Pfam" id="PF13185">
    <property type="entry name" value="GAF_2"/>
    <property type="match status" value="1"/>
</dbReference>
<dbReference type="RefSeq" id="WP_073123451.1">
    <property type="nucleotide sequence ID" value="NZ_FRAA01000005.1"/>
</dbReference>
<dbReference type="Pfam" id="PF08447">
    <property type="entry name" value="PAS_3"/>
    <property type="match status" value="3"/>
</dbReference>
<dbReference type="PANTHER" id="PTHR43304">
    <property type="entry name" value="PHYTOCHROME-LIKE PROTEIN CPH1"/>
    <property type="match status" value="1"/>
</dbReference>
<evidence type="ECO:0000256" key="1">
    <source>
        <dbReference type="ARBA" id="ARBA00000085"/>
    </source>
</evidence>
<dbReference type="InterPro" id="IPR036890">
    <property type="entry name" value="HATPase_C_sf"/>
</dbReference>
<gene>
    <name evidence="9" type="ORF">SAMN04488028_105241</name>
</gene>
<dbReference type="InterPro" id="IPR001610">
    <property type="entry name" value="PAC"/>
</dbReference>
<dbReference type="Pfam" id="PF13426">
    <property type="entry name" value="PAS_9"/>
    <property type="match status" value="2"/>
</dbReference>
<dbReference type="InterPro" id="IPR029016">
    <property type="entry name" value="GAF-like_dom_sf"/>
</dbReference>
<dbReference type="CDD" id="cd16917">
    <property type="entry name" value="HATPase_UhpB-NarQ-NarX-like"/>
    <property type="match status" value="1"/>
</dbReference>
<dbReference type="SUPFAM" id="SSF55785">
    <property type="entry name" value="PYP-like sensor domain (PAS domain)"/>
    <property type="match status" value="7"/>
</dbReference>
<dbReference type="Gene3D" id="3.30.450.40">
    <property type="match status" value="1"/>
</dbReference>
<feature type="domain" description="PAC" evidence="8">
    <location>
        <begin position="1158"/>
        <end position="1209"/>
    </location>
</feature>
<keyword evidence="5" id="KW-0418">Kinase</keyword>
<evidence type="ECO:0000259" key="8">
    <source>
        <dbReference type="PROSITE" id="PS50113"/>
    </source>
</evidence>
<dbReference type="EC" id="2.7.13.3" evidence="2"/>
<dbReference type="InterPro" id="IPR003594">
    <property type="entry name" value="HATPase_dom"/>
</dbReference>
<reference evidence="10" key="1">
    <citation type="submission" date="2016-11" db="EMBL/GenBank/DDBJ databases">
        <authorList>
            <person name="Varghese N."/>
            <person name="Submissions S."/>
        </authorList>
    </citation>
    <scope>NUCLEOTIDE SEQUENCE [LARGE SCALE GENOMIC DNA]</scope>
    <source>
        <strain evidence="10">DSM 26134</strain>
    </source>
</reference>
<dbReference type="InterPro" id="IPR013655">
    <property type="entry name" value="PAS_fold_3"/>
</dbReference>